<protein>
    <submittedName>
        <fullName evidence="2">Uncharacterized protein</fullName>
    </submittedName>
</protein>
<name>A0A1S7R1Q8_9HYPH</name>
<organism evidence="2 3">
    <name type="scientific">Agrobacterium tomkonis CFBP 6623</name>
    <dbReference type="NCBI Taxonomy" id="1183432"/>
    <lineage>
        <taxon>Bacteria</taxon>
        <taxon>Pseudomonadati</taxon>
        <taxon>Pseudomonadota</taxon>
        <taxon>Alphaproteobacteria</taxon>
        <taxon>Hyphomicrobiales</taxon>
        <taxon>Rhizobiaceae</taxon>
        <taxon>Rhizobium/Agrobacterium group</taxon>
        <taxon>Agrobacterium</taxon>
        <taxon>Agrobacterium tumefaciens complex</taxon>
    </lineage>
</organism>
<evidence type="ECO:0000313" key="3">
    <source>
        <dbReference type="Proteomes" id="UP000191988"/>
    </source>
</evidence>
<accession>A0A1S7R1Q8</accession>
<reference evidence="3" key="1">
    <citation type="submission" date="2016-01" db="EMBL/GenBank/DDBJ databases">
        <authorList>
            <person name="Regsiter A."/>
            <person name="william w."/>
        </authorList>
    </citation>
    <scope>NUCLEOTIDE SEQUENCE [LARGE SCALE GENOMIC DNA]</scope>
    <source>
        <strain evidence="3">CFBP 6623</strain>
    </source>
</reference>
<dbReference type="Proteomes" id="UP000191988">
    <property type="component" value="Unassembled WGS sequence"/>
</dbReference>
<evidence type="ECO:0000313" key="2">
    <source>
        <dbReference type="EMBL" id="CUX45690.1"/>
    </source>
</evidence>
<sequence>MTNNSRTYEAGTPGYQNTHMGYPSNEPIELCE</sequence>
<feature type="region of interest" description="Disordered" evidence="1">
    <location>
        <begin position="1"/>
        <end position="32"/>
    </location>
</feature>
<evidence type="ECO:0000256" key="1">
    <source>
        <dbReference type="SAM" id="MobiDB-lite"/>
    </source>
</evidence>
<dbReference type="AlphaFoldDB" id="A0A1S7R1Q8"/>
<keyword evidence="3" id="KW-1185">Reference proteome</keyword>
<dbReference type="EMBL" id="FBWK01000048">
    <property type="protein sequence ID" value="CUX45690.1"/>
    <property type="molecule type" value="Genomic_DNA"/>
</dbReference>
<proteinExistence type="predicted"/>
<gene>
    <name evidence="2" type="ORF">AGR3A_Lc120046</name>
</gene>